<evidence type="ECO:0000256" key="6">
    <source>
        <dbReference type="ARBA" id="ARBA00023136"/>
    </source>
</evidence>
<comment type="subcellular location">
    <subcellularLocation>
        <location evidence="1">Cell membrane</location>
    </subcellularLocation>
</comment>
<dbReference type="Pfam" id="PF01130">
    <property type="entry name" value="CD36"/>
    <property type="match status" value="1"/>
</dbReference>
<protein>
    <submittedName>
        <fullName evidence="10 11">Scavenger receptor class B member 1-like</fullName>
    </submittedName>
</protein>
<dbReference type="RefSeq" id="XP_026284316.1">
    <property type="nucleotide sequence ID" value="XM_026428531.2"/>
</dbReference>
<keyword evidence="4 8" id="KW-0812">Transmembrane</keyword>
<comment type="similarity">
    <text evidence="2">Belongs to the CD36 family.</text>
</comment>
<evidence type="ECO:0000256" key="3">
    <source>
        <dbReference type="ARBA" id="ARBA00022475"/>
    </source>
</evidence>
<keyword evidence="5 8" id="KW-1133">Transmembrane helix</keyword>
<name>A0A6J1T0U1_FRAOC</name>
<dbReference type="InterPro" id="IPR002159">
    <property type="entry name" value="CD36_fam"/>
</dbReference>
<dbReference type="PRINTS" id="PR01609">
    <property type="entry name" value="CD36FAMILY"/>
</dbReference>
<evidence type="ECO:0000256" key="5">
    <source>
        <dbReference type="ARBA" id="ARBA00022989"/>
    </source>
</evidence>
<accession>A0A6J1T0U1</accession>
<feature type="transmembrane region" description="Helical" evidence="8">
    <location>
        <begin position="47"/>
        <end position="69"/>
    </location>
</feature>
<evidence type="ECO:0000256" key="7">
    <source>
        <dbReference type="ARBA" id="ARBA00023180"/>
    </source>
</evidence>
<dbReference type="RefSeq" id="XP_052131362.1">
    <property type="nucleotide sequence ID" value="XM_052275402.1"/>
</dbReference>
<dbReference type="GeneID" id="113210501"/>
<sequence>MTVVKQKAAWPELRYKIAGSADSHAASAASVYPFFYSRGRSPLPTRCVVLAVLPSILLAFAVTGSYLMWFTDVYENMIHSQMQYVEGSEFMKSWLSPPFGPTTKLYLYNYTNVEDFMAGRASRLRVQELGPYSYAEALEHVDVRFNDNDTMSFREKRTFTFLPELSKGSEDDVIVVPNLPLICAIARVRDEPYVAQLGLKSALWASGGAAFNTLVVRDYLFGYNDTLYSLAKSAVEVATGGTLPKLGMLAPRTGLSSNVYTVETGRRDFNLQDRVARLNGKADLGAWRDQECNSIEGSAGTFFPAEAARRRAPLYIVNADICRRIPLEFKKEVTVMDGVPALRYGPPDNFLDNAADNPDNACYSTASYSGVPSGVLLNGPCFMDSPSFISLPRFYLGDARLRAAVDGMEEPVKELHEMFFDVHPELGVNLGTAMRMQVNVMVRKAELLSSYLQPFQDNTILPVLWFETVMTDFPEDVRTATWHATYTVRTVERAARYGLPLLAAASLALLAHGLVRRTSGQRPADAELH</sequence>
<keyword evidence="6 8" id="KW-0472">Membrane</keyword>
<reference evidence="10 11" key="1">
    <citation type="submission" date="2025-04" db="UniProtKB">
        <authorList>
            <consortium name="RefSeq"/>
        </authorList>
    </citation>
    <scope>IDENTIFICATION</scope>
    <source>
        <tissue evidence="10 11">Whole organism</tissue>
    </source>
</reference>
<evidence type="ECO:0000256" key="8">
    <source>
        <dbReference type="SAM" id="Phobius"/>
    </source>
</evidence>
<dbReference type="PANTHER" id="PTHR11923">
    <property type="entry name" value="SCAVENGER RECEPTOR CLASS B TYPE-1 SR-B1"/>
    <property type="match status" value="1"/>
</dbReference>
<organism evidence="9 10">
    <name type="scientific">Frankliniella occidentalis</name>
    <name type="common">Western flower thrips</name>
    <name type="synonym">Euthrips occidentalis</name>
    <dbReference type="NCBI Taxonomy" id="133901"/>
    <lineage>
        <taxon>Eukaryota</taxon>
        <taxon>Metazoa</taxon>
        <taxon>Ecdysozoa</taxon>
        <taxon>Arthropoda</taxon>
        <taxon>Hexapoda</taxon>
        <taxon>Insecta</taxon>
        <taxon>Pterygota</taxon>
        <taxon>Neoptera</taxon>
        <taxon>Paraneoptera</taxon>
        <taxon>Thysanoptera</taxon>
        <taxon>Terebrantia</taxon>
        <taxon>Thripoidea</taxon>
        <taxon>Thripidae</taxon>
        <taxon>Frankliniella</taxon>
    </lineage>
</organism>
<dbReference type="OrthoDB" id="18585at2759"/>
<dbReference type="AlphaFoldDB" id="A0A6J1T0U1"/>
<dbReference type="PANTHER" id="PTHR11923:SF50">
    <property type="entry name" value="GH19047P"/>
    <property type="match status" value="1"/>
</dbReference>
<keyword evidence="7" id="KW-0325">Glycoprotein</keyword>
<evidence type="ECO:0000313" key="10">
    <source>
        <dbReference type="RefSeq" id="XP_026284316.1"/>
    </source>
</evidence>
<dbReference type="RefSeq" id="XP_052131361.1">
    <property type="nucleotide sequence ID" value="XM_052275401.1"/>
</dbReference>
<evidence type="ECO:0000256" key="2">
    <source>
        <dbReference type="ARBA" id="ARBA00010532"/>
    </source>
</evidence>
<proteinExistence type="inferred from homology"/>
<evidence type="ECO:0000313" key="11">
    <source>
        <dbReference type="RefSeq" id="XP_052131361.1"/>
    </source>
</evidence>
<dbReference type="GO" id="GO:0005886">
    <property type="term" value="C:plasma membrane"/>
    <property type="evidence" value="ECO:0007669"/>
    <property type="project" value="UniProtKB-SubCell"/>
</dbReference>
<dbReference type="GO" id="GO:0005044">
    <property type="term" value="F:scavenger receptor activity"/>
    <property type="evidence" value="ECO:0007669"/>
    <property type="project" value="TreeGrafter"/>
</dbReference>
<dbReference type="GO" id="GO:0005737">
    <property type="term" value="C:cytoplasm"/>
    <property type="evidence" value="ECO:0007669"/>
    <property type="project" value="TreeGrafter"/>
</dbReference>
<dbReference type="KEGG" id="foc:113210501"/>
<keyword evidence="3" id="KW-1003">Cell membrane</keyword>
<evidence type="ECO:0000256" key="1">
    <source>
        <dbReference type="ARBA" id="ARBA00004236"/>
    </source>
</evidence>
<evidence type="ECO:0000256" key="4">
    <source>
        <dbReference type="ARBA" id="ARBA00022692"/>
    </source>
</evidence>
<keyword evidence="9" id="KW-1185">Reference proteome</keyword>
<gene>
    <name evidence="10 11 12" type="primary">LOC113210501</name>
</gene>
<evidence type="ECO:0000313" key="12">
    <source>
        <dbReference type="RefSeq" id="XP_052131362.1"/>
    </source>
</evidence>
<evidence type="ECO:0000313" key="9">
    <source>
        <dbReference type="Proteomes" id="UP000504606"/>
    </source>
</evidence>
<dbReference type="Proteomes" id="UP000504606">
    <property type="component" value="Unplaced"/>
</dbReference>